<feature type="domain" description="ATP-grasp" evidence="2">
    <location>
        <begin position="92"/>
        <end position="290"/>
    </location>
</feature>
<reference evidence="3 4" key="1">
    <citation type="submission" date="2018-09" db="EMBL/GenBank/DDBJ databases">
        <title>Genome sequencing of strain 6GH32-13.</title>
        <authorList>
            <person name="Weon H.-Y."/>
            <person name="Heo J."/>
            <person name="Kwon S.-W."/>
        </authorList>
    </citation>
    <scope>NUCLEOTIDE SEQUENCE [LARGE SCALE GENOMIC DNA]</scope>
    <source>
        <strain evidence="3 4">5GH32-13</strain>
    </source>
</reference>
<keyword evidence="1" id="KW-0067">ATP-binding</keyword>
<accession>A0A3B7MQC8</accession>
<dbReference type="Gene3D" id="3.30.1490.20">
    <property type="entry name" value="ATP-grasp fold, A domain"/>
    <property type="match status" value="1"/>
</dbReference>
<dbReference type="AlphaFoldDB" id="A0A3B7MQC8"/>
<name>A0A3B7MQC8_9BACT</name>
<keyword evidence="1" id="KW-0547">Nucleotide-binding</keyword>
<protein>
    <submittedName>
        <fullName evidence="3">Carbamoyl phosphate synthase large subunit</fullName>
    </submittedName>
</protein>
<sequence>MNILITSAGQRVSLVKAFKKELQKLYPGNKVFATDMCPELSAACQVADACFRVQKVTDPEYIDELLTLCYHQDIKMVVPTIDTELMVLARHKALFSKEGIHIIISEPAFIEQCRDKRKINLFFQQRDIAVPAAIDKHQPTFPLFIKPYNGSLSADTYIIHTEADLREHHLNDDRLLFMEYLGKQDHDEYTVDMYYDRGGYVKCIVPRKRILVRAGEINKGITSKNGMLTYLREKLAYIKGATGCLTAQFFLHKTTGKVTAIEINARFGGGYPLSYHAGANYPLWLIKEYFKGQEITYTDDWEDQLLMLRYDDEVIIHANKN</sequence>
<evidence type="ECO:0000313" key="4">
    <source>
        <dbReference type="Proteomes" id="UP000263900"/>
    </source>
</evidence>
<evidence type="ECO:0000259" key="2">
    <source>
        <dbReference type="PROSITE" id="PS50975"/>
    </source>
</evidence>
<keyword evidence="4" id="KW-1185">Reference proteome</keyword>
<evidence type="ECO:0000256" key="1">
    <source>
        <dbReference type="PROSITE-ProRule" id="PRU00409"/>
    </source>
</evidence>
<dbReference type="EMBL" id="CP032157">
    <property type="protein sequence ID" value="AXY75543.1"/>
    <property type="molecule type" value="Genomic_DNA"/>
</dbReference>
<dbReference type="InterPro" id="IPR011761">
    <property type="entry name" value="ATP-grasp"/>
</dbReference>
<dbReference type="OrthoDB" id="9803907at2"/>
<dbReference type="GO" id="GO:0046872">
    <property type="term" value="F:metal ion binding"/>
    <property type="evidence" value="ECO:0007669"/>
    <property type="project" value="InterPro"/>
</dbReference>
<dbReference type="PROSITE" id="PS50975">
    <property type="entry name" value="ATP_GRASP"/>
    <property type="match status" value="1"/>
</dbReference>
<dbReference type="InterPro" id="IPR048764">
    <property type="entry name" value="PylC_N"/>
</dbReference>
<dbReference type="SUPFAM" id="SSF56059">
    <property type="entry name" value="Glutathione synthetase ATP-binding domain-like"/>
    <property type="match status" value="1"/>
</dbReference>
<dbReference type="KEGG" id="pseg:D3H65_16845"/>
<proteinExistence type="predicted"/>
<dbReference type="Gene3D" id="3.30.470.20">
    <property type="entry name" value="ATP-grasp fold, B domain"/>
    <property type="match status" value="1"/>
</dbReference>
<dbReference type="RefSeq" id="WP_119051424.1">
    <property type="nucleotide sequence ID" value="NZ_CP032157.1"/>
</dbReference>
<organism evidence="3 4">
    <name type="scientific">Paraflavitalea soli</name>
    <dbReference type="NCBI Taxonomy" id="2315862"/>
    <lineage>
        <taxon>Bacteria</taxon>
        <taxon>Pseudomonadati</taxon>
        <taxon>Bacteroidota</taxon>
        <taxon>Chitinophagia</taxon>
        <taxon>Chitinophagales</taxon>
        <taxon>Chitinophagaceae</taxon>
        <taxon>Paraflavitalea</taxon>
    </lineage>
</organism>
<dbReference type="Pfam" id="PF15632">
    <property type="entry name" value="ATPgrasp_Ter"/>
    <property type="match status" value="1"/>
</dbReference>
<dbReference type="Gene3D" id="3.40.50.20">
    <property type="match status" value="1"/>
</dbReference>
<evidence type="ECO:0000313" key="3">
    <source>
        <dbReference type="EMBL" id="AXY75543.1"/>
    </source>
</evidence>
<dbReference type="GO" id="GO:0005524">
    <property type="term" value="F:ATP binding"/>
    <property type="evidence" value="ECO:0007669"/>
    <property type="project" value="UniProtKB-UniRule"/>
</dbReference>
<gene>
    <name evidence="3" type="ORF">D3H65_16845</name>
</gene>
<dbReference type="Proteomes" id="UP000263900">
    <property type="component" value="Chromosome"/>
</dbReference>
<dbReference type="InterPro" id="IPR013815">
    <property type="entry name" value="ATP_grasp_subdomain_1"/>
</dbReference>
<dbReference type="Pfam" id="PF21360">
    <property type="entry name" value="PylC-like_N"/>
    <property type="match status" value="1"/>
</dbReference>